<keyword evidence="1" id="KW-0732">Signal</keyword>
<evidence type="ECO:0000256" key="1">
    <source>
        <dbReference type="SAM" id="SignalP"/>
    </source>
</evidence>
<dbReference type="AlphaFoldDB" id="A0A9N9PI91"/>
<sequence length="115" mass="13328">KLMIVNLLFVLFKKILEDIDIIPSSVNSDASCPMFNILTPSHKEALEEYCRLLYDFGEFQSCLNAIDKGLVFDPYNQVLNQLRSQLLKDTWVRFLLPRSYYETAPPVRHSSVLET</sequence>
<dbReference type="EMBL" id="CAJVPY010062939">
    <property type="protein sequence ID" value="CAG8823055.1"/>
    <property type="molecule type" value="Genomic_DNA"/>
</dbReference>
<comment type="caution">
    <text evidence="2">The sequence shown here is derived from an EMBL/GenBank/DDBJ whole genome shotgun (WGS) entry which is preliminary data.</text>
</comment>
<dbReference type="Proteomes" id="UP000789405">
    <property type="component" value="Unassembled WGS sequence"/>
</dbReference>
<feature type="signal peptide" evidence="1">
    <location>
        <begin position="1"/>
        <end position="18"/>
    </location>
</feature>
<name>A0A9N9PI91_9GLOM</name>
<accession>A0A9N9PI91</accession>
<keyword evidence="3" id="KW-1185">Reference proteome</keyword>
<reference evidence="2" key="1">
    <citation type="submission" date="2021-06" db="EMBL/GenBank/DDBJ databases">
        <authorList>
            <person name="Kallberg Y."/>
            <person name="Tangrot J."/>
            <person name="Rosling A."/>
        </authorList>
    </citation>
    <scope>NUCLEOTIDE SEQUENCE</scope>
    <source>
        <strain evidence="2">MA453B</strain>
    </source>
</reference>
<gene>
    <name evidence="2" type="ORF">DERYTH_LOCUS27422</name>
</gene>
<feature type="non-terminal residue" evidence="2">
    <location>
        <position position="1"/>
    </location>
</feature>
<feature type="chain" id="PRO_5040416294" evidence="1">
    <location>
        <begin position="19"/>
        <end position="115"/>
    </location>
</feature>
<dbReference type="OrthoDB" id="77564at2759"/>
<protein>
    <submittedName>
        <fullName evidence="2">3697_t:CDS:1</fullName>
    </submittedName>
</protein>
<organism evidence="2 3">
    <name type="scientific">Dentiscutata erythropus</name>
    <dbReference type="NCBI Taxonomy" id="1348616"/>
    <lineage>
        <taxon>Eukaryota</taxon>
        <taxon>Fungi</taxon>
        <taxon>Fungi incertae sedis</taxon>
        <taxon>Mucoromycota</taxon>
        <taxon>Glomeromycotina</taxon>
        <taxon>Glomeromycetes</taxon>
        <taxon>Diversisporales</taxon>
        <taxon>Gigasporaceae</taxon>
        <taxon>Dentiscutata</taxon>
    </lineage>
</organism>
<evidence type="ECO:0000313" key="2">
    <source>
        <dbReference type="EMBL" id="CAG8823055.1"/>
    </source>
</evidence>
<feature type="non-terminal residue" evidence="2">
    <location>
        <position position="115"/>
    </location>
</feature>
<evidence type="ECO:0000313" key="3">
    <source>
        <dbReference type="Proteomes" id="UP000789405"/>
    </source>
</evidence>
<proteinExistence type="predicted"/>